<dbReference type="GO" id="GO:0009254">
    <property type="term" value="P:peptidoglycan turnover"/>
    <property type="evidence" value="ECO:0007669"/>
    <property type="project" value="InterPro"/>
</dbReference>
<dbReference type="RefSeq" id="WP_055066083.1">
    <property type="nucleotide sequence ID" value="NZ_CYZD01000007.1"/>
</dbReference>
<accession>A0A174D799</accession>
<dbReference type="Gene3D" id="3.30.420.40">
    <property type="match status" value="2"/>
</dbReference>
<evidence type="ECO:0000313" key="1">
    <source>
        <dbReference type="EMBL" id="CUO21602.1"/>
    </source>
</evidence>
<dbReference type="EMBL" id="CYZD01000007">
    <property type="protein sequence ID" value="CUO21602.1"/>
    <property type="molecule type" value="Genomic_DNA"/>
</dbReference>
<dbReference type="PANTHER" id="PTHR30605">
    <property type="entry name" value="ANHYDRO-N-ACETYLMURAMIC ACID KINASE"/>
    <property type="match status" value="1"/>
</dbReference>
<keyword evidence="1" id="KW-0418">Kinase</keyword>
<dbReference type="GO" id="GO:0016773">
    <property type="term" value="F:phosphotransferase activity, alcohol group as acceptor"/>
    <property type="evidence" value="ECO:0007669"/>
    <property type="project" value="InterPro"/>
</dbReference>
<gene>
    <name evidence="1" type="primary">anmK</name>
    <name evidence="1" type="ORF">ERS852394_01698</name>
</gene>
<dbReference type="Proteomes" id="UP000095409">
    <property type="component" value="Unassembled WGS sequence"/>
</dbReference>
<dbReference type="PANTHER" id="PTHR30605:SF0">
    <property type="entry name" value="ANHYDRO-N-ACETYLMURAMIC ACID KINASE"/>
    <property type="match status" value="1"/>
</dbReference>
<dbReference type="GO" id="GO:0006040">
    <property type="term" value="P:amino sugar metabolic process"/>
    <property type="evidence" value="ECO:0007669"/>
    <property type="project" value="InterPro"/>
</dbReference>
<dbReference type="GO" id="GO:0016301">
    <property type="term" value="F:kinase activity"/>
    <property type="evidence" value="ECO:0007669"/>
    <property type="project" value="UniProtKB-KW"/>
</dbReference>
<proteinExistence type="predicted"/>
<dbReference type="EC" id="2.7.1.170" evidence="1"/>
<reference evidence="1 2" key="1">
    <citation type="submission" date="2015-09" db="EMBL/GenBank/DDBJ databases">
        <authorList>
            <consortium name="Pathogen Informatics"/>
        </authorList>
    </citation>
    <scope>NUCLEOTIDE SEQUENCE [LARGE SCALE GENOMIC DNA]</scope>
    <source>
        <strain evidence="1 2">2789STDY5608837</strain>
    </source>
</reference>
<sequence>MDLIMGMNSGSSFDGIDVILAETEMAEDGFPKAPRFICGGSYEWPKEVADIVQDAFVNKVDMVGLNRLNYLCGAVFAEKAAQFMKENNIDSRNIKVLGLDTQTIYQEQPNHAAIAKMTKEEKDDWVGRWLSGNYPCGTQMGDTSVIANLVDIDTVTHFRPADHTSGGAAAPLMPYLDYILFRDKPGYTMTLNIGGIANLHVANADRRRMFGFDTGPGNIISNYMCKVLFGLEYDKDGAIAASGKVNDELMDYFMQHPFWDRPVPRSGWSQDYSEEYIKATIQKFSALPKEDLLATACAFTGEAVARSMKENVPEEIIRSTDKLYASGGGVKNPQIMKEIQKRVPGNIKVTTSAEIGIPPEYKEAIKFATIAYSTIHCVPGNIPAAGHASQYAILGKIAVAPRHIKGGPQL</sequence>
<dbReference type="Pfam" id="PF03702">
    <property type="entry name" value="AnmK"/>
    <property type="match status" value="2"/>
</dbReference>
<protein>
    <submittedName>
        <fullName evidence="1">Anhydro-N-acetylmuramic acid kinase</fullName>
        <ecNumber evidence="1">2.7.1.170</ecNumber>
    </submittedName>
</protein>
<dbReference type="GO" id="GO:0005524">
    <property type="term" value="F:ATP binding"/>
    <property type="evidence" value="ECO:0007669"/>
    <property type="project" value="InterPro"/>
</dbReference>
<name>A0A174D799_9FIRM</name>
<organism evidence="1 2">
    <name type="scientific">Blautia obeum</name>
    <dbReference type="NCBI Taxonomy" id="40520"/>
    <lineage>
        <taxon>Bacteria</taxon>
        <taxon>Bacillati</taxon>
        <taxon>Bacillota</taxon>
        <taxon>Clostridia</taxon>
        <taxon>Lachnospirales</taxon>
        <taxon>Lachnospiraceae</taxon>
        <taxon>Blautia</taxon>
    </lineage>
</organism>
<dbReference type="InterPro" id="IPR043129">
    <property type="entry name" value="ATPase_NBD"/>
</dbReference>
<dbReference type="SUPFAM" id="SSF53067">
    <property type="entry name" value="Actin-like ATPase domain"/>
    <property type="match status" value="1"/>
</dbReference>
<evidence type="ECO:0000313" key="2">
    <source>
        <dbReference type="Proteomes" id="UP000095409"/>
    </source>
</evidence>
<dbReference type="AlphaFoldDB" id="A0A174D799"/>
<keyword evidence="1" id="KW-0808">Transferase</keyword>
<dbReference type="InterPro" id="IPR005338">
    <property type="entry name" value="Anhydro_N_Ac-Mur_kinase"/>
</dbReference>